<name>A0A2S6N7I8_RHOGL</name>
<organism evidence="7 8">
    <name type="scientific">Rhodopila globiformis</name>
    <name type="common">Rhodopseudomonas globiformis</name>
    <dbReference type="NCBI Taxonomy" id="1071"/>
    <lineage>
        <taxon>Bacteria</taxon>
        <taxon>Pseudomonadati</taxon>
        <taxon>Pseudomonadota</taxon>
        <taxon>Alphaproteobacteria</taxon>
        <taxon>Acetobacterales</taxon>
        <taxon>Acetobacteraceae</taxon>
        <taxon>Rhodopila</taxon>
    </lineage>
</organism>
<evidence type="ECO:0000313" key="7">
    <source>
        <dbReference type="EMBL" id="PPQ30592.1"/>
    </source>
</evidence>
<dbReference type="GO" id="GO:0044341">
    <property type="term" value="P:sodium-dependent phosphate transport"/>
    <property type="evidence" value="ECO:0007669"/>
    <property type="project" value="InterPro"/>
</dbReference>
<feature type="transmembrane region" description="Helical" evidence="6">
    <location>
        <begin position="25"/>
        <end position="46"/>
    </location>
</feature>
<comment type="caution">
    <text evidence="7">The sequence shown here is derived from an EMBL/GenBank/DDBJ whole genome shotgun (WGS) entry which is preliminary data.</text>
</comment>
<dbReference type="GO" id="GO:0005886">
    <property type="term" value="C:plasma membrane"/>
    <property type="evidence" value="ECO:0007669"/>
    <property type="project" value="UniProtKB-SubCell"/>
</dbReference>
<keyword evidence="5 6" id="KW-0472">Membrane</keyword>
<dbReference type="AlphaFoldDB" id="A0A2S6N7I8"/>
<feature type="transmembrane region" description="Helical" evidence="6">
    <location>
        <begin position="123"/>
        <end position="148"/>
    </location>
</feature>
<comment type="subcellular location">
    <subcellularLocation>
        <location evidence="1">Cell membrane</location>
        <topology evidence="1">Multi-pass membrane protein</topology>
    </subcellularLocation>
</comment>
<dbReference type="Pfam" id="PF02690">
    <property type="entry name" value="Na_Pi_cotrans"/>
    <property type="match status" value="2"/>
</dbReference>
<dbReference type="NCBIfam" id="NF037997">
    <property type="entry name" value="Na_Pi_symport"/>
    <property type="match status" value="1"/>
</dbReference>
<keyword evidence="8" id="KW-1185">Reference proteome</keyword>
<evidence type="ECO:0000256" key="3">
    <source>
        <dbReference type="ARBA" id="ARBA00022692"/>
    </source>
</evidence>
<feature type="transmembrane region" description="Helical" evidence="6">
    <location>
        <begin position="160"/>
        <end position="177"/>
    </location>
</feature>
<dbReference type="PANTHER" id="PTHR10010">
    <property type="entry name" value="SOLUTE CARRIER FAMILY 34 SODIUM PHOSPHATE , MEMBER 2-RELATED"/>
    <property type="match status" value="1"/>
</dbReference>
<evidence type="ECO:0000256" key="2">
    <source>
        <dbReference type="ARBA" id="ARBA00022475"/>
    </source>
</evidence>
<reference evidence="7 8" key="1">
    <citation type="journal article" date="2018" name="Arch. Microbiol.">
        <title>New insights into the metabolic potential of the phototrophic purple bacterium Rhodopila globiformis DSM 161(T) from its draft genome sequence and evidence for a vanadium-dependent nitrogenase.</title>
        <authorList>
            <person name="Imhoff J.F."/>
            <person name="Rahn T."/>
            <person name="Kunzel S."/>
            <person name="Neulinger S.C."/>
        </authorList>
    </citation>
    <scope>NUCLEOTIDE SEQUENCE [LARGE SCALE GENOMIC DNA]</scope>
    <source>
        <strain evidence="7 8">DSM 161</strain>
    </source>
</reference>
<protein>
    <recommendedName>
        <fullName evidence="9">Na/Pi cotransporter</fullName>
    </recommendedName>
</protein>
<evidence type="ECO:0000256" key="1">
    <source>
        <dbReference type="ARBA" id="ARBA00004651"/>
    </source>
</evidence>
<evidence type="ECO:0000313" key="8">
    <source>
        <dbReference type="Proteomes" id="UP000239724"/>
    </source>
</evidence>
<gene>
    <name evidence="7" type="ORF">CCS01_18965</name>
</gene>
<dbReference type="GO" id="GO:0005436">
    <property type="term" value="F:sodium:phosphate symporter activity"/>
    <property type="evidence" value="ECO:0007669"/>
    <property type="project" value="InterPro"/>
</dbReference>
<keyword evidence="4 6" id="KW-1133">Transmembrane helix</keyword>
<evidence type="ECO:0000256" key="5">
    <source>
        <dbReference type="ARBA" id="ARBA00023136"/>
    </source>
</evidence>
<accession>A0A2S6N7I8</accession>
<keyword evidence="2" id="KW-1003">Cell membrane</keyword>
<sequence length="550" mass="57695">MPIGKPPWRHCAEPARPWARDNRRAMIALLGIASILGGLGLFFTGIRNLSATMLQLGGRPLRRAVAVHGRKPGAVALAGTVAGALLQSTNGITFILVSMVSAGLLPMVTAMPLLLWANLGTSALVILASINLQAVTLLLLGISGIWLFIDSRAGTIRRQVMEAVLALAMLFLGLELLRAGTGQLGSGAVLAAIMRIVGTSGPIAFVVGLAATLFTQSSSATTIIAVIASQLGLLPPQGAVLLVLGASLGSGASVMLMGASARGSQRQLVLFQGLTKLLGVVLLSPLILLEDATGWPLLQTGLQAVVQQQGRQLAFLYVFLQIAALAGYYLLAHPIGRLLAAVAPPLRAESLAVPQFIYDAAVGDGDIALTLAEKEQARVVGQLAATLEDPDPAVAASIERLSEEIERFLANVAGLAGETAALPPGGLDQLVNLRARNEVLRLLHDAVFQLGLTRIRMPPGEAANLADALTQGLGAVLMCADDAARDSEAENIGLLKQISSDRSTVVDAMRRRLVRAANQEAVYRLTSLFERAVWLVQRYALLLQSAQTAQ</sequence>
<feature type="transmembrane region" description="Helical" evidence="6">
    <location>
        <begin position="92"/>
        <end position="116"/>
    </location>
</feature>
<evidence type="ECO:0008006" key="9">
    <source>
        <dbReference type="Google" id="ProtNLM"/>
    </source>
</evidence>
<dbReference type="InterPro" id="IPR003841">
    <property type="entry name" value="Na/Pi_transpt"/>
</dbReference>
<proteinExistence type="predicted"/>
<feature type="transmembrane region" description="Helical" evidence="6">
    <location>
        <begin position="189"/>
        <end position="214"/>
    </location>
</feature>
<evidence type="ECO:0000256" key="6">
    <source>
        <dbReference type="SAM" id="Phobius"/>
    </source>
</evidence>
<feature type="transmembrane region" description="Helical" evidence="6">
    <location>
        <begin position="268"/>
        <end position="288"/>
    </location>
</feature>
<feature type="transmembrane region" description="Helical" evidence="6">
    <location>
        <begin position="234"/>
        <end position="256"/>
    </location>
</feature>
<feature type="transmembrane region" description="Helical" evidence="6">
    <location>
        <begin position="314"/>
        <end position="331"/>
    </location>
</feature>
<keyword evidence="3 6" id="KW-0812">Transmembrane</keyword>
<dbReference type="EMBL" id="NHRY01000208">
    <property type="protein sequence ID" value="PPQ30592.1"/>
    <property type="molecule type" value="Genomic_DNA"/>
</dbReference>
<dbReference type="PANTHER" id="PTHR10010:SF46">
    <property type="entry name" value="SODIUM-DEPENDENT PHOSPHATE TRANSPORT PROTEIN 2B"/>
    <property type="match status" value="1"/>
</dbReference>
<evidence type="ECO:0000256" key="4">
    <source>
        <dbReference type="ARBA" id="ARBA00022989"/>
    </source>
</evidence>
<dbReference type="Proteomes" id="UP000239724">
    <property type="component" value="Unassembled WGS sequence"/>
</dbReference>